<dbReference type="STRING" id="1347342.BN863_20730"/>
<dbReference type="eggNOG" id="COG1858">
    <property type="taxonomic scope" value="Bacteria"/>
</dbReference>
<dbReference type="PANTHER" id="PTHR30600">
    <property type="entry name" value="CYTOCHROME C PEROXIDASE-RELATED"/>
    <property type="match status" value="1"/>
</dbReference>
<dbReference type="Gene3D" id="1.10.760.10">
    <property type="entry name" value="Cytochrome c-like domain"/>
    <property type="match status" value="2"/>
</dbReference>
<feature type="binding site" description="covalent" evidence="4">
    <location>
        <position position="61"/>
    </location>
    <ligand>
        <name>heme c</name>
        <dbReference type="ChEBI" id="CHEBI:61717"/>
        <label>1</label>
    </ligand>
</feature>
<organism evidence="7 8">
    <name type="scientific">Formosa agariphila (strain DSM 15362 / KCTC 12365 / LMG 23005 / KMM 3901 / M-2Alg 35-1)</name>
    <dbReference type="NCBI Taxonomy" id="1347342"/>
    <lineage>
        <taxon>Bacteria</taxon>
        <taxon>Pseudomonadati</taxon>
        <taxon>Bacteroidota</taxon>
        <taxon>Flavobacteriia</taxon>
        <taxon>Flavobacteriales</taxon>
        <taxon>Flavobacteriaceae</taxon>
        <taxon>Formosa</taxon>
    </lineage>
</organism>
<keyword evidence="2" id="KW-0732">Signal</keyword>
<dbReference type="PANTHER" id="PTHR30600:SF10">
    <property type="entry name" value="BLL6722 PROTEIN"/>
    <property type="match status" value="1"/>
</dbReference>
<reference evidence="7 8" key="1">
    <citation type="journal article" date="2013" name="Appl. Environ. Microbiol.">
        <title>The genome of the alga-associated marine flavobacterium Formosa agariphila KMM 3901T reveals a broad potential for degradation of algal polysaccharides.</title>
        <authorList>
            <person name="Mann A.J."/>
            <person name="Hahnke R.L."/>
            <person name="Huang S."/>
            <person name="Werner J."/>
            <person name="Xing P."/>
            <person name="Barbeyron T."/>
            <person name="Huettel B."/>
            <person name="Stueber K."/>
            <person name="Reinhardt R."/>
            <person name="Harder J."/>
            <person name="Gloeckner F.O."/>
            <person name="Amann R.I."/>
            <person name="Teeling H."/>
        </authorList>
    </citation>
    <scope>NUCLEOTIDE SEQUENCE [LARGE SCALE GENOMIC DNA]</scope>
    <source>
        <strain evidence="8">DSM 15362 / KCTC 12365 / LMG 23005 / KMM 3901</strain>
    </source>
</reference>
<name>T2KM33_FORAG</name>
<evidence type="ECO:0000313" key="8">
    <source>
        <dbReference type="Proteomes" id="UP000016160"/>
    </source>
</evidence>
<evidence type="ECO:0000313" key="7">
    <source>
        <dbReference type="EMBL" id="CDF79785.1"/>
    </source>
</evidence>
<evidence type="ECO:0000259" key="6">
    <source>
        <dbReference type="Pfam" id="PF03150"/>
    </source>
</evidence>
<dbReference type="Pfam" id="PF03150">
    <property type="entry name" value="CCP_MauG"/>
    <property type="match status" value="1"/>
</dbReference>
<feature type="binding site" description="covalent" evidence="4">
    <location>
        <position position="64"/>
    </location>
    <ligand>
        <name>heme c</name>
        <dbReference type="ChEBI" id="CHEBI:61717"/>
        <label>1</label>
    </ligand>
</feature>
<dbReference type="HOGENOM" id="CLU_034652_3_2_10"/>
<proteinExistence type="predicted"/>
<keyword evidence="8" id="KW-1185">Reference proteome</keyword>
<dbReference type="SUPFAM" id="SSF46626">
    <property type="entry name" value="Cytochrome c"/>
    <property type="match status" value="2"/>
</dbReference>
<gene>
    <name evidence="7" type="ORF">BN863_20730</name>
</gene>
<dbReference type="GO" id="GO:0020037">
    <property type="term" value="F:heme binding"/>
    <property type="evidence" value="ECO:0007669"/>
    <property type="project" value="InterPro"/>
</dbReference>
<evidence type="ECO:0000256" key="3">
    <source>
        <dbReference type="ARBA" id="ARBA00023002"/>
    </source>
</evidence>
<keyword evidence="5" id="KW-0479">Metal-binding</keyword>
<keyword evidence="3 7" id="KW-0560">Oxidoreductase</keyword>
<feature type="binding site" description="covalent" evidence="4">
    <location>
        <position position="240"/>
    </location>
    <ligand>
        <name>heme c</name>
        <dbReference type="ChEBI" id="CHEBI:61717"/>
        <label>2</label>
    </ligand>
</feature>
<keyword evidence="5" id="KW-0408">Iron</keyword>
<feature type="binding site" description="axial binding residue" evidence="5">
    <location>
        <position position="244"/>
    </location>
    <ligand>
        <name>heme c</name>
        <dbReference type="ChEBI" id="CHEBI:61717"/>
        <label>2</label>
    </ligand>
    <ligandPart>
        <name>Fe</name>
        <dbReference type="ChEBI" id="CHEBI:18248"/>
    </ligandPart>
</feature>
<evidence type="ECO:0000256" key="4">
    <source>
        <dbReference type="PIRSR" id="PIRSR000294-1"/>
    </source>
</evidence>
<comment type="cofactor">
    <cofactor evidence="4">
        <name>heme</name>
        <dbReference type="ChEBI" id="CHEBI:30413"/>
    </cofactor>
    <text evidence="4">Binds 2 heme groups.</text>
</comment>
<dbReference type="GO" id="GO:0004130">
    <property type="term" value="F:cytochrome-c peroxidase activity"/>
    <property type="evidence" value="ECO:0007669"/>
    <property type="project" value="UniProtKB-EC"/>
</dbReference>
<dbReference type="GO" id="GO:0046872">
    <property type="term" value="F:metal ion binding"/>
    <property type="evidence" value="ECO:0007669"/>
    <property type="project" value="UniProtKB-KW"/>
</dbReference>
<dbReference type="EC" id="1.11.1.5" evidence="7"/>
<evidence type="ECO:0000256" key="2">
    <source>
        <dbReference type="ARBA" id="ARBA00022729"/>
    </source>
</evidence>
<dbReference type="InterPro" id="IPR036909">
    <property type="entry name" value="Cyt_c-like_dom_sf"/>
</dbReference>
<protein>
    <submittedName>
        <fullName evidence="7">'cytochrome c551 peroxidase' /EC_number</fullName>
        <ecNumber evidence="7">1.11.1.5</ecNumber>
    </submittedName>
</protein>
<keyword evidence="7" id="KW-0575">Peroxidase</keyword>
<dbReference type="InterPro" id="IPR004852">
    <property type="entry name" value="Di-haem_cyt_c_peroxidsae"/>
</dbReference>
<dbReference type="GO" id="GO:0030313">
    <property type="term" value="C:cell envelope"/>
    <property type="evidence" value="ECO:0007669"/>
    <property type="project" value="UniProtKB-SubCell"/>
</dbReference>
<dbReference type="EMBL" id="HG315671">
    <property type="protein sequence ID" value="CDF79785.1"/>
    <property type="molecule type" value="Genomic_DNA"/>
</dbReference>
<comment type="subcellular location">
    <subcellularLocation>
        <location evidence="1">Cell envelope</location>
    </subcellularLocation>
</comment>
<keyword evidence="4" id="KW-0349">Heme</keyword>
<accession>T2KM33</accession>
<evidence type="ECO:0000256" key="5">
    <source>
        <dbReference type="PIRSR" id="PIRSR000294-2"/>
    </source>
</evidence>
<feature type="binding site" description="covalent" evidence="4">
    <location>
        <position position="243"/>
    </location>
    <ligand>
        <name>heme c</name>
        <dbReference type="ChEBI" id="CHEBI:61717"/>
        <label>2</label>
    </ligand>
</feature>
<dbReference type="InterPro" id="IPR051395">
    <property type="entry name" value="Cytochrome_c_Peroxidase/MauG"/>
</dbReference>
<sequence>MYLSCNDSKESTIGLFDNAVYIPLPKTILSPKDNPTTPEKVALGKLLFYDPILSGNKDVACATCHHPDFGYAELKDLSIGVNGKGLSMNRKFNSPNNIPIVKRNAHTILNTAFNGINVNGEYSPEKAAMFWDSREESLEKQALAPIKTLEEMMGHSFSEDIILDTIVNRLRNIPEYVLKFQDVFKTKPAISSINLGKAIAAFERTLVTNNSRFDQYIAGDSSALSYSEKKGFNLFKKANCHSCHSGPMFSDFKMHVLTVPENEKLNFPDDGFEKTYAFRTPTLRNLRYTAPYMHNGKFENLLEVLEFYEDIASGVSKNSNIENEKIDSLIKKIDIKVIDMQPIISFFNSLNDDTFDKVIPENVPSKLPVGGNIFN</sequence>
<evidence type="ECO:0000256" key="1">
    <source>
        <dbReference type="ARBA" id="ARBA00004196"/>
    </source>
</evidence>
<feature type="domain" description="Di-haem cytochrome c peroxidase" evidence="6">
    <location>
        <begin position="38"/>
        <end position="221"/>
    </location>
</feature>
<dbReference type="Proteomes" id="UP000016160">
    <property type="component" value="Chromosome"/>
</dbReference>
<dbReference type="AlphaFoldDB" id="T2KM33"/>
<dbReference type="GO" id="GO:0009055">
    <property type="term" value="F:electron transfer activity"/>
    <property type="evidence" value="ECO:0007669"/>
    <property type="project" value="InterPro"/>
</dbReference>
<dbReference type="InterPro" id="IPR026259">
    <property type="entry name" value="MauG/Cytc_peroxidase"/>
</dbReference>
<feature type="binding site" description="axial binding residue" evidence="5">
    <location>
        <position position="65"/>
    </location>
    <ligand>
        <name>heme c</name>
        <dbReference type="ChEBI" id="CHEBI:61717"/>
        <label>1</label>
    </ligand>
    <ligandPart>
        <name>Fe</name>
        <dbReference type="ChEBI" id="CHEBI:18248"/>
    </ligandPart>
</feature>
<comment type="PTM">
    <text evidence="4">Binds 2 heme groups per subunit.</text>
</comment>
<dbReference type="PIRSF" id="PIRSF000294">
    <property type="entry name" value="Cytochrome-c_peroxidase"/>
    <property type="match status" value="1"/>
</dbReference>